<proteinExistence type="predicted"/>
<dbReference type="RefSeq" id="WP_284195797.1">
    <property type="nucleotide sequence ID" value="NZ_BSOG01000002.1"/>
</dbReference>
<name>A0ABQ5YDU5_9NEIS</name>
<comment type="caution">
    <text evidence="1">The sequence shown here is derived from an EMBL/GenBank/DDBJ whole genome shotgun (WGS) entry which is preliminary data.</text>
</comment>
<accession>A0ABQ5YDU5</accession>
<evidence type="ECO:0000313" key="1">
    <source>
        <dbReference type="EMBL" id="GLR12658.1"/>
    </source>
</evidence>
<protein>
    <submittedName>
        <fullName evidence="1">Uncharacterized protein</fullName>
    </submittedName>
</protein>
<gene>
    <name evidence="1" type="ORF">GCM10007907_14480</name>
</gene>
<sequence length="56" mass="6238">MFDHQCARWRVLAGAECPRDLGPQVPAAKIGRFWLADRPLAHCHTLNALLGQQEDG</sequence>
<reference evidence="2" key="1">
    <citation type="journal article" date="2019" name="Int. J. Syst. Evol. Microbiol.">
        <title>The Global Catalogue of Microorganisms (GCM) 10K type strain sequencing project: providing services to taxonomists for standard genome sequencing and annotation.</title>
        <authorList>
            <consortium name="The Broad Institute Genomics Platform"/>
            <consortium name="The Broad Institute Genome Sequencing Center for Infectious Disease"/>
            <person name="Wu L."/>
            <person name="Ma J."/>
        </authorList>
    </citation>
    <scope>NUCLEOTIDE SEQUENCE [LARGE SCALE GENOMIC DNA]</scope>
    <source>
        <strain evidence="2">NBRC 110044</strain>
    </source>
</reference>
<dbReference type="Proteomes" id="UP001156706">
    <property type="component" value="Unassembled WGS sequence"/>
</dbReference>
<organism evidence="1 2">
    <name type="scientific">Chitinimonas prasina</name>
    <dbReference type="NCBI Taxonomy" id="1434937"/>
    <lineage>
        <taxon>Bacteria</taxon>
        <taxon>Pseudomonadati</taxon>
        <taxon>Pseudomonadota</taxon>
        <taxon>Betaproteobacteria</taxon>
        <taxon>Neisseriales</taxon>
        <taxon>Chitinibacteraceae</taxon>
        <taxon>Chitinimonas</taxon>
    </lineage>
</organism>
<keyword evidence="2" id="KW-1185">Reference proteome</keyword>
<dbReference type="EMBL" id="BSOG01000002">
    <property type="protein sequence ID" value="GLR12658.1"/>
    <property type="molecule type" value="Genomic_DNA"/>
</dbReference>
<evidence type="ECO:0000313" key="2">
    <source>
        <dbReference type="Proteomes" id="UP001156706"/>
    </source>
</evidence>